<evidence type="ECO:0000256" key="3">
    <source>
        <dbReference type="ARBA" id="ARBA00013365"/>
    </source>
</evidence>
<dbReference type="RefSeq" id="WP_249512258.1">
    <property type="nucleotide sequence ID" value="NZ_CP093365.1"/>
</dbReference>
<organism evidence="10 11">
    <name type="scientific">Bombilactobacillus thymidiniphilus</name>
    <dbReference type="NCBI Taxonomy" id="2923363"/>
    <lineage>
        <taxon>Bacteria</taxon>
        <taxon>Bacillati</taxon>
        <taxon>Bacillota</taxon>
        <taxon>Bacilli</taxon>
        <taxon>Lactobacillales</taxon>
        <taxon>Lactobacillaceae</taxon>
        <taxon>Bombilactobacillus</taxon>
    </lineage>
</organism>
<dbReference type="Gene3D" id="3.60.21.10">
    <property type="match status" value="1"/>
</dbReference>
<comment type="subunit">
    <text evidence="2 7">Heterodimer of SbcC and SbcD.</text>
</comment>
<dbReference type="Pfam" id="PF00149">
    <property type="entry name" value="Metallophos"/>
    <property type="match status" value="1"/>
</dbReference>
<evidence type="ECO:0000256" key="7">
    <source>
        <dbReference type="RuleBase" id="RU363069"/>
    </source>
</evidence>
<evidence type="ECO:0000259" key="8">
    <source>
        <dbReference type="Pfam" id="PF00149"/>
    </source>
</evidence>
<feature type="domain" description="Calcineurin-like phosphoesterase" evidence="8">
    <location>
        <begin position="1"/>
        <end position="213"/>
    </location>
</feature>
<keyword evidence="7" id="KW-0235">DNA replication</keyword>
<reference evidence="10 11" key="1">
    <citation type="journal article" date="2022" name="Int. J. Syst. Evol. Microbiol.">
        <title>Apilactobacillus apisilvae sp. nov., Nicolia spurrieriana gen. nov. sp. nov., Bombilactobacillus folatiphilus sp. nov. and Bombilactobacillus thymidiniphilus sp. nov., four new lactic acid bacterial isolates from stingless bees Tetragonula carbonaria and Austroplebeia australis.</title>
        <authorList>
            <person name="Oliphant S.A."/>
            <person name="Watson-Haigh N.S."/>
            <person name="Sumby K.M."/>
            <person name="Gardner J."/>
            <person name="Groom S."/>
            <person name="Jiranek V."/>
        </authorList>
    </citation>
    <scope>NUCLEOTIDE SEQUENCE [LARGE SCALE GENOMIC DNA]</scope>
    <source>
        <strain evidence="10 11">SG4_A1</strain>
    </source>
</reference>
<gene>
    <name evidence="7" type="primary">sbcD</name>
    <name evidence="10" type="ORF">MOO47_04405</name>
</gene>
<dbReference type="PANTHER" id="PTHR30337:SF0">
    <property type="entry name" value="NUCLEASE SBCCD SUBUNIT D"/>
    <property type="match status" value="1"/>
</dbReference>
<sequence>MRFLHTADWHIGRRLHGFDLREEQQFAFQQIEQIALQEKVDGIIVAGDLYDRSLPSEESVATLNQMLRQLNLQDKLPLYVISGNHDSATRLGTGQEWYTTTQFYLHTDLQQALTPIELTDTQIFLVPYFEPFAARQLFKDDSLHNLQSTMHLLITKMKQQFVPHKKHILVAHFFVSGSTKSDSETALTIGGLAPISADLLQDFDYVALGHLHNEAALHLPNARYSGSPVKFSLSEAEQQKGVWIVDTDPLQLTFKPLKMLHDVHQLIGDFETLLSESFYHNLNLQDFFGITLTDKQPIPNVLARLREIYPNIISLERSQNYLMPTKQITDAQIRQRDPLTLLTQVYQDATDSNLTEQQRKWAIKALKQAQNEVK</sequence>
<dbReference type="SUPFAM" id="SSF56300">
    <property type="entry name" value="Metallo-dependent phosphatases"/>
    <property type="match status" value="1"/>
</dbReference>
<dbReference type="CDD" id="cd00840">
    <property type="entry name" value="MPP_Mre11_N"/>
    <property type="match status" value="1"/>
</dbReference>
<dbReference type="InterPro" id="IPR029052">
    <property type="entry name" value="Metallo-depent_PP-like"/>
</dbReference>
<comment type="similarity">
    <text evidence="1 7">Belongs to the SbcD family.</text>
</comment>
<dbReference type="InterPro" id="IPR026843">
    <property type="entry name" value="SbcD_C"/>
</dbReference>
<dbReference type="InterPro" id="IPR050535">
    <property type="entry name" value="DNA_Repair-Maintenance_Comp"/>
</dbReference>
<keyword evidence="11" id="KW-1185">Reference proteome</keyword>
<evidence type="ECO:0000259" key="9">
    <source>
        <dbReference type="Pfam" id="PF12320"/>
    </source>
</evidence>
<dbReference type="Proteomes" id="UP000831947">
    <property type="component" value="Chromosome"/>
</dbReference>
<evidence type="ECO:0000256" key="6">
    <source>
        <dbReference type="ARBA" id="ARBA00022839"/>
    </source>
</evidence>
<keyword evidence="7" id="KW-0255">Endonuclease</keyword>
<keyword evidence="5 7" id="KW-0378">Hydrolase</keyword>
<proteinExistence type="inferred from homology"/>
<evidence type="ECO:0000256" key="5">
    <source>
        <dbReference type="ARBA" id="ARBA00022801"/>
    </source>
</evidence>
<evidence type="ECO:0000313" key="11">
    <source>
        <dbReference type="Proteomes" id="UP000831947"/>
    </source>
</evidence>
<evidence type="ECO:0000256" key="2">
    <source>
        <dbReference type="ARBA" id="ARBA00011322"/>
    </source>
</evidence>
<dbReference type="InterPro" id="IPR041796">
    <property type="entry name" value="Mre11_N"/>
</dbReference>
<dbReference type="InterPro" id="IPR004843">
    <property type="entry name" value="Calcineurin-like_PHP"/>
</dbReference>
<dbReference type="GO" id="GO:0004527">
    <property type="term" value="F:exonuclease activity"/>
    <property type="evidence" value="ECO:0007669"/>
    <property type="project" value="UniProtKB-KW"/>
</dbReference>
<evidence type="ECO:0000256" key="1">
    <source>
        <dbReference type="ARBA" id="ARBA00010555"/>
    </source>
</evidence>
<dbReference type="Pfam" id="PF12320">
    <property type="entry name" value="SbcD_C"/>
    <property type="match status" value="1"/>
</dbReference>
<evidence type="ECO:0000313" key="10">
    <source>
        <dbReference type="EMBL" id="UQS83031.1"/>
    </source>
</evidence>
<evidence type="ECO:0000256" key="4">
    <source>
        <dbReference type="ARBA" id="ARBA00022722"/>
    </source>
</evidence>
<name>A0ABY4PBZ5_9LACO</name>
<keyword evidence="6 7" id="KW-0269">Exonuclease</keyword>
<accession>A0ABY4PBZ5</accession>
<dbReference type="EMBL" id="CP093365">
    <property type="protein sequence ID" value="UQS83031.1"/>
    <property type="molecule type" value="Genomic_DNA"/>
</dbReference>
<keyword evidence="4 7" id="KW-0540">Nuclease</keyword>
<dbReference type="InterPro" id="IPR004593">
    <property type="entry name" value="SbcD"/>
</dbReference>
<keyword evidence="7" id="KW-0233">DNA recombination</keyword>
<comment type="function">
    <text evidence="7">SbcCD cleaves DNA hairpin structures. These structures can inhibit DNA replication and are intermediates in certain DNA recombination reactions. The complex acts as a 3'-&gt;5' double strand exonuclease that can open hairpins. It also has a 5' single-strand endonuclease activity.</text>
</comment>
<dbReference type="NCBIfam" id="TIGR00619">
    <property type="entry name" value="sbcd"/>
    <property type="match status" value="1"/>
</dbReference>
<feature type="domain" description="Nuclease SbcCD subunit D C-terminal" evidence="9">
    <location>
        <begin position="261"/>
        <end position="348"/>
    </location>
</feature>
<protein>
    <recommendedName>
        <fullName evidence="3 7">Nuclease SbcCD subunit D</fullName>
    </recommendedName>
</protein>
<dbReference type="PANTHER" id="PTHR30337">
    <property type="entry name" value="COMPONENT OF ATP-DEPENDENT DSDNA EXONUCLEASE"/>
    <property type="match status" value="1"/>
</dbReference>